<dbReference type="RefSeq" id="WP_125637490.1">
    <property type="nucleotide sequence ID" value="NZ_BMRC01000001.1"/>
</dbReference>
<comment type="caution">
    <text evidence="2">The sequence shown here is derived from an EMBL/GenBank/DDBJ whole genome shotgun (WGS) entry which is preliminary data.</text>
</comment>
<evidence type="ECO:0000313" key="2">
    <source>
        <dbReference type="EMBL" id="MFB9199901.1"/>
    </source>
</evidence>
<organism evidence="2 3">
    <name type="scientific">Nonomuraea spiralis</name>
    <dbReference type="NCBI Taxonomy" id="46182"/>
    <lineage>
        <taxon>Bacteria</taxon>
        <taxon>Bacillati</taxon>
        <taxon>Actinomycetota</taxon>
        <taxon>Actinomycetes</taxon>
        <taxon>Streptosporangiales</taxon>
        <taxon>Streptosporangiaceae</taxon>
        <taxon>Nonomuraea</taxon>
    </lineage>
</organism>
<keyword evidence="1" id="KW-1133">Transmembrane helix</keyword>
<keyword evidence="1" id="KW-0472">Membrane</keyword>
<evidence type="ECO:0000256" key="1">
    <source>
        <dbReference type="SAM" id="Phobius"/>
    </source>
</evidence>
<proteinExistence type="predicted"/>
<keyword evidence="3" id="KW-1185">Reference proteome</keyword>
<feature type="transmembrane region" description="Helical" evidence="1">
    <location>
        <begin position="7"/>
        <end position="25"/>
    </location>
</feature>
<dbReference type="EMBL" id="JBHMEI010000001">
    <property type="protein sequence ID" value="MFB9199901.1"/>
    <property type="molecule type" value="Genomic_DNA"/>
</dbReference>
<feature type="transmembrane region" description="Helical" evidence="1">
    <location>
        <begin position="108"/>
        <end position="129"/>
    </location>
</feature>
<protein>
    <submittedName>
        <fullName evidence="2">Uncharacterized protein</fullName>
    </submittedName>
</protein>
<sequence>MTGEVRALIGVGAGLIAVPPVFYLTEAGARALRAGQAAFAPAPAGPGLLAAAAVLVALLTAWPAAALACGLPLVVAGALFALDLRAAIGLAGALPEVWQPPWAEPPGTLAGMTGLYAYTGALLIFSALLPGRLRSILSR</sequence>
<feature type="transmembrane region" description="Helical" evidence="1">
    <location>
        <begin position="37"/>
        <end position="59"/>
    </location>
</feature>
<accession>A0ABV5I5U8</accession>
<feature type="transmembrane region" description="Helical" evidence="1">
    <location>
        <begin position="66"/>
        <end position="88"/>
    </location>
</feature>
<name>A0ABV5I5U8_9ACTN</name>
<dbReference type="Proteomes" id="UP001589647">
    <property type="component" value="Unassembled WGS sequence"/>
</dbReference>
<evidence type="ECO:0000313" key="3">
    <source>
        <dbReference type="Proteomes" id="UP001589647"/>
    </source>
</evidence>
<gene>
    <name evidence="2" type="ORF">ACFFV7_01745</name>
</gene>
<keyword evidence="1" id="KW-0812">Transmembrane</keyword>
<reference evidence="2 3" key="1">
    <citation type="submission" date="2024-09" db="EMBL/GenBank/DDBJ databases">
        <authorList>
            <person name="Sun Q."/>
            <person name="Mori K."/>
        </authorList>
    </citation>
    <scope>NUCLEOTIDE SEQUENCE [LARGE SCALE GENOMIC DNA]</scope>
    <source>
        <strain evidence="2 3">CCM 3426</strain>
    </source>
</reference>